<evidence type="ECO:0000256" key="1">
    <source>
        <dbReference type="SAM" id="MobiDB-lite"/>
    </source>
</evidence>
<organism evidence="2 3">
    <name type="scientific">Eumeta variegata</name>
    <name type="common">Bagworm moth</name>
    <name type="synonym">Eumeta japonica</name>
    <dbReference type="NCBI Taxonomy" id="151549"/>
    <lineage>
        <taxon>Eukaryota</taxon>
        <taxon>Metazoa</taxon>
        <taxon>Ecdysozoa</taxon>
        <taxon>Arthropoda</taxon>
        <taxon>Hexapoda</taxon>
        <taxon>Insecta</taxon>
        <taxon>Pterygota</taxon>
        <taxon>Neoptera</taxon>
        <taxon>Endopterygota</taxon>
        <taxon>Lepidoptera</taxon>
        <taxon>Glossata</taxon>
        <taxon>Ditrysia</taxon>
        <taxon>Tineoidea</taxon>
        <taxon>Psychidae</taxon>
        <taxon>Oiketicinae</taxon>
        <taxon>Eumeta</taxon>
    </lineage>
</organism>
<dbReference type="AlphaFoldDB" id="A0A4C1Y4C1"/>
<accession>A0A4C1Y4C1</accession>
<gene>
    <name evidence="2" type="ORF">EVAR_50854_1</name>
</gene>
<proteinExistence type="predicted"/>
<feature type="compositionally biased region" description="Polar residues" evidence="1">
    <location>
        <begin position="1"/>
        <end position="10"/>
    </location>
</feature>
<evidence type="ECO:0000313" key="3">
    <source>
        <dbReference type="Proteomes" id="UP000299102"/>
    </source>
</evidence>
<dbReference type="Proteomes" id="UP000299102">
    <property type="component" value="Unassembled WGS sequence"/>
</dbReference>
<name>A0A4C1Y4C1_EUMVA</name>
<evidence type="ECO:0000313" key="2">
    <source>
        <dbReference type="EMBL" id="GBP70748.1"/>
    </source>
</evidence>
<dbReference type="EMBL" id="BGZK01001085">
    <property type="protein sequence ID" value="GBP70748.1"/>
    <property type="molecule type" value="Genomic_DNA"/>
</dbReference>
<sequence length="125" mass="13330">MNAVSEQSGRSIKPPRVLKRPSGNTDCLITPPPPRSTPTRDSKQTHAVMSSHITQKLVGSSRSTVFAVISVISRSCEVGGRGSIESVLDAQRIKQVGATLGPERIKARARAAFSHSQTAARTVNI</sequence>
<feature type="region of interest" description="Disordered" evidence="1">
    <location>
        <begin position="1"/>
        <end position="45"/>
    </location>
</feature>
<reference evidence="2 3" key="1">
    <citation type="journal article" date="2019" name="Commun. Biol.">
        <title>The bagworm genome reveals a unique fibroin gene that provides high tensile strength.</title>
        <authorList>
            <person name="Kono N."/>
            <person name="Nakamura H."/>
            <person name="Ohtoshi R."/>
            <person name="Tomita M."/>
            <person name="Numata K."/>
            <person name="Arakawa K."/>
        </authorList>
    </citation>
    <scope>NUCLEOTIDE SEQUENCE [LARGE SCALE GENOMIC DNA]</scope>
</reference>
<keyword evidence="3" id="KW-1185">Reference proteome</keyword>
<comment type="caution">
    <text evidence="2">The sequence shown here is derived from an EMBL/GenBank/DDBJ whole genome shotgun (WGS) entry which is preliminary data.</text>
</comment>
<protein>
    <submittedName>
        <fullName evidence="2">Uncharacterized protein</fullName>
    </submittedName>
</protein>